<feature type="transmembrane region" description="Helical" evidence="1">
    <location>
        <begin position="6"/>
        <end position="25"/>
    </location>
</feature>
<keyword evidence="1" id="KW-0812">Transmembrane</keyword>
<dbReference type="Proteomes" id="UP001299596">
    <property type="component" value="Unassembled WGS sequence"/>
</dbReference>
<protein>
    <submittedName>
        <fullName evidence="2">Potassium-transporting ATPase subunit F</fullName>
    </submittedName>
</protein>
<dbReference type="RefSeq" id="WP_224975604.1">
    <property type="nucleotide sequence ID" value="NZ_JAYJJR010000004.1"/>
</dbReference>
<dbReference type="EMBL" id="JAYJJR010000004">
    <property type="protein sequence ID" value="MEB3021267.1"/>
    <property type="molecule type" value="Genomic_DNA"/>
</dbReference>
<name>A0ABU5XHM9_9MYCO</name>
<evidence type="ECO:0000256" key="1">
    <source>
        <dbReference type="SAM" id="Phobius"/>
    </source>
</evidence>
<organism evidence="2 3">
    <name type="scientific">[Mycobacterium] crassicus</name>
    <dbReference type="NCBI Taxonomy" id="2872309"/>
    <lineage>
        <taxon>Bacteria</taxon>
        <taxon>Bacillati</taxon>
        <taxon>Actinomycetota</taxon>
        <taxon>Actinomycetes</taxon>
        <taxon>Mycobacteriales</taxon>
        <taxon>Mycobacteriaceae</taxon>
        <taxon>Mycolicibacter</taxon>
    </lineage>
</organism>
<reference evidence="2 3" key="1">
    <citation type="submission" date="2023-12" db="EMBL/GenBank/DDBJ databases">
        <title>Description of new species of Mycobacterium terrae complex isolated from sewage at the Sao Paulo Zoological Park Foundation in Brazil.</title>
        <authorList>
            <person name="Romagnoli C.L."/>
            <person name="Conceicao E.C."/>
            <person name="Machado E."/>
            <person name="Barreto L.B.P.F."/>
            <person name="Sharma A."/>
            <person name="Silva N.M."/>
            <person name="Marques L.E."/>
            <person name="Juliana M.A."/>
            <person name="Lourenco M.C.S."/>
            <person name="Digiampietri L.A."/>
            <person name="Suffys P.N."/>
            <person name="Viana-Niero C."/>
        </authorList>
    </citation>
    <scope>NUCLEOTIDE SEQUENCE [LARGE SCALE GENOMIC DNA]</scope>
    <source>
        <strain evidence="2 3">MYC098</strain>
    </source>
</reference>
<dbReference type="Pfam" id="PF09604">
    <property type="entry name" value="Potass_KdpF"/>
    <property type="match status" value="1"/>
</dbReference>
<dbReference type="InterPro" id="IPR011726">
    <property type="entry name" value="KdpF"/>
</dbReference>
<keyword evidence="1" id="KW-1133">Transmembrane helix</keyword>
<comment type="caution">
    <text evidence="2">The sequence shown here is derived from an EMBL/GenBank/DDBJ whole genome shotgun (WGS) entry which is preliminary data.</text>
</comment>
<evidence type="ECO:0000313" key="3">
    <source>
        <dbReference type="Proteomes" id="UP001299596"/>
    </source>
</evidence>
<sequence length="29" mass="3001">MSPANAVGLALALLAVAFLIAALLFPERF</sequence>
<evidence type="ECO:0000313" key="2">
    <source>
        <dbReference type="EMBL" id="MEB3021267.1"/>
    </source>
</evidence>
<keyword evidence="1" id="KW-0472">Membrane</keyword>
<proteinExistence type="predicted"/>
<gene>
    <name evidence="2" type="ORF">K6T79_09430</name>
</gene>
<accession>A0ABU5XHM9</accession>
<keyword evidence="3" id="KW-1185">Reference proteome</keyword>